<dbReference type="EMBL" id="FMYO01000001">
    <property type="protein sequence ID" value="SDB86655.1"/>
    <property type="molecule type" value="Genomic_DNA"/>
</dbReference>
<dbReference type="InterPro" id="IPR000551">
    <property type="entry name" value="MerR-type_HTH_dom"/>
</dbReference>
<dbReference type="PANTHER" id="PTHR30204:SF92">
    <property type="entry name" value="HTH-TYPE TRANSCRIPTIONAL REGULATOR ZNTR"/>
    <property type="match status" value="1"/>
</dbReference>
<dbReference type="STRING" id="1226327.SAMN05421732_101459"/>
<dbReference type="InterPro" id="IPR011791">
    <property type="entry name" value="CadR-PbrR"/>
</dbReference>
<dbReference type="Pfam" id="PF00376">
    <property type="entry name" value="MerR"/>
    <property type="match status" value="1"/>
</dbReference>
<gene>
    <name evidence="5" type="ORF">SAMN05421732_101459</name>
</gene>
<dbReference type="InterPro" id="IPR015358">
    <property type="entry name" value="Tscrpt_reg_MerR_DNA-bd"/>
</dbReference>
<evidence type="ECO:0000256" key="3">
    <source>
        <dbReference type="ARBA" id="ARBA00023163"/>
    </source>
</evidence>
<dbReference type="SUPFAM" id="SSF46955">
    <property type="entry name" value="Putative DNA-binding domain"/>
    <property type="match status" value="1"/>
</dbReference>
<proteinExistence type="predicted"/>
<sequence>MNTPKYYLIKELANKTQLSTDTIRFYEKKNLLQPSFRGDNNYRYYDENTFKRLMFIKRCRTLDISLGEIEALLELEQQPSQSCRAVNQLIEQHIEQVTDKIIELQKFQQQLIQLRASCSSTKTIDSCQILKQLESENKEISN</sequence>
<dbReference type="Proteomes" id="UP000243468">
    <property type="component" value="Unassembled WGS sequence"/>
</dbReference>
<evidence type="ECO:0000313" key="6">
    <source>
        <dbReference type="Proteomes" id="UP000243468"/>
    </source>
</evidence>
<dbReference type="CDD" id="cd04784">
    <property type="entry name" value="HTH_CadR-PbrR"/>
    <property type="match status" value="1"/>
</dbReference>
<keyword evidence="2" id="KW-0238">DNA-binding</keyword>
<evidence type="ECO:0000259" key="4">
    <source>
        <dbReference type="PROSITE" id="PS50937"/>
    </source>
</evidence>
<name>A0A1G6GY96_9GAMM</name>
<keyword evidence="1" id="KW-0805">Transcription regulation</keyword>
<dbReference type="OrthoDB" id="9808480at2"/>
<evidence type="ECO:0000256" key="2">
    <source>
        <dbReference type="ARBA" id="ARBA00023125"/>
    </source>
</evidence>
<organism evidence="5 6">
    <name type="scientific">Acinetobacter kookii</name>
    <dbReference type="NCBI Taxonomy" id="1226327"/>
    <lineage>
        <taxon>Bacteria</taxon>
        <taxon>Pseudomonadati</taxon>
        <taxon>Pseudomonadota</taxon>
        <taxon>Gammaproteobacteria</taxon>
        <taxon>Moraxellales</taxon>
        <taxon>Moraxellaceae</taxon>
        <taxon>Acinetobacter</taxon>
    </lineage>
</organism>
<dbReference type="RefSeq" id="WP_092818524.1">
    <property type="nucleotide sequence ID" value="NZ_BAABKJ010000006.1"/>
</dbReference>
<dbReference type="GO" id="GO:0003677">
    <property type="term" value="F:DNA binding"/>
    <property type="evidence" value="ECO:0007669"/>
    <property type="project" value="UniProtKB-KW"/>
</dbReference>
<dbReference type="SMART" id="SM00422">
    <property type="entry name" value="HTH_MERR"/>
    <property type="match status" value="1"/>
</dbReference>
<dbReference type="PRINTS" id="PR00040">
    <property type="entry name" value="HTHMERR"/>
</dbReference>
<feature type="domain" description="HTH merR-type" evidence="4">
    <location>
        <begin position="6"/>
        <end position="75"/>
    </location>
</feature>
<dbReference type="GO" id="GO:0045893">
    <property type="term" value="P:positive regulation of DNA-templated transcription"/>
    <property type="evidence" value="ECO:0007669"/>
    <property type="project" value="InterPro"/>
</dbReference>
<accession>A0A1G6GY96</accession>
<dbReference type="GO" id="GO:0003700">
    <property type="term" value="F:DNA-binding transcription factor activity"/>
    <property type="evidence" value="ECO:0007669"/>
    <property type="project" value="InterPro"/>
</dbReference>
<evidence type="ECO:0000256" key="1">
    <source>
        <dbReference type="ARBA" id="ARBA00023015"/>
    </source>
</evidence>
<dbReference type="AlphaFoldDB" id="A0A1G6GY96"/>
<keyword evidence="6" id="KW-1185">Reference proteome</keyword>
<dbReference type="GO" id="GO:0046872">
    <property type="term" value="F:metal ion binding"/>
    <property type="evidence" value="ECO:0007669"/>
    <property type="project" value="InterPro"/>
</dbReference>
<dbReference type="InterPro" id="IPR009061">
    <property type="entry name" value="DNA-bd_dom_put_sf"/>
</dbReference>
<dbReference type="PANTHER" id="PTHR30204">
    <property type="entry name" value="REDOX-CYCLING DRUG-SENSING TRANSCRIPTIONAL ACTIVATOR SOXR"/>
    <property type="match status" value="1"/>
</dbReference>
<dbReference type="Gene3D" id="1.10.1660.10">
    <property type="match status" value="1"/>
</dbReference>
<keyword evidence="3" id="KW-0804">Transcription</keyword>
<evidence type="ECO:0000313" key="5">
    <source>
        <dbReference type="EMBL" id="SDB86655.1"/>
    </source>
</evidence>
<protein>
    <submittedName>
        <fullName evidence="5">Cd(II)/Pb(II)-responsive transcriptional regulator</fullName>
    </submittedName>
</protein>
<reference evidence="6" key="1">
    <citation type="submission" date="2016-09" db="EMBL/GenBank/DDBJ databases">
        <authorList>
            <person name="Varghese N."/>
            <person name="Submissions S."/>
        </authorList>
    </citation>
    <scope>NUCLEOTIDE SEQUENCE [LARGE SCALE GENOMIC DNA]</scope>
    <source>
        <strain evidence="6">ANC 4667</strain>
    </source>
</reference>
<dbReference type="PROSITE" id="PS50937">
    <property type="entry name" value="HTH_MERR_2"/>
    <property type="match status" value="1"/>
</dbReference>
<dbReference type="Pfam" id="PF09278">
    <property type="entry name" value="MerR-DNA-bind"/>
    <property type="match status" value="1"/>
</dbReference>
<dbReference type="InterPro" id="IPR047057">
    <property type="entry name" value="MerR_fam"/>
</dbReference>